<evidence type="ECO:0000256" key="1">
    <source>
        <dbReference type="SAM" id="MobiDB-lite"/>
    </source>
</evidence>
<keyword evidence="5" id="KW-1185">Reference proteome</keyword>
<evidence type="ECO:0000313" key="4">
    <source>
        <dbReference type="Proteomes" id="UP000183788"/>
    </source>
</evidence>
<sequence>MENTQRISIALDILDEAKQDIAGVLENDHSVLLIVESGLTRLINRLSAMIGKSAHTGAIVEHPPITDFMGEKIEYAKQIDVAVLTPLEADKQHFRQRVNELYDQFDSISPEGLVQNATIPEEQIFIRGVAKKAGVEGYEDREITVEFIEEIAAAIKQQAADSAQQAAIDKQLADPEASTKGRKPAKGNQ</sequence>
<dbReference type="EMBL" id="CP140154">
    <property type="protein sequence ID" value="WQG89642.1"/>
    <property type="molecule type" value="Genomic_DNA"/>
</dbReference>
<dbReference type="STRING" id="1004.SAMN05661012_00334"/>
<dbReference type="Proteomes" id="UP001326715">
    <property type="component" value="Chromosome"/>
</dbReference>
<dbReference type="RefSeq" id="WP_072356866.1">
    <property type="nucleotide sequence ID" value="NZ_CP139972.1"/>
</dbReference>
<feature type="region of interest" description="Disordered" evidence="1">
    <location>
        <begin position="164"/>
        <end position="189"/>
    </location>
</feature>
<protein>
    <submittedName>
        <fullName evidence="2">Uncharacterized protein</fullName>
    </submittedName>
</protein>
<dbReference type="Proteomes" id="UP000183788">
    <property type="component" value="Unassembled WGS sequence"/>
</dbReference>
<gene>
    <name evidence="2" type="ORF">SAMN05661012_00334</name>
    <name evidence="3" type="ORF">SR876_32430</name>
</gene>
<evidence type="ECO:0000313" key="2">
    <source>
        <dbReference type="EMBL" id="SFW16239.1"/>
    </source>
</evidence>
<organism evidence="2 4">
    <name type="scientific">Chitinophaga sancti</name>
    <dbReference type="NCBI Taxonomy" id="1004"/>
    <lineage>
        <taxon>Bacteria</taxon>
        <taxon>Pseudomonadati</taxon>
        <taxon>Bacteroidota</taxon>
        <taxon>Chitinophagia</taxon>
        <taxon>Chitinophagales</taxon>
        <taxon>Chitinophagaceae</taxon>
        <taxon>Chitinophaga</taxon>
    </lineage>
</organism>
<reference evidence="3 5" key="2">
    <citation type="submission" date="2023-11" db="EMBL/GenBank/DDBJ databases">
        <title>MicrobeMod: A computational toolkit for identifying prokaryotic methylation and restriction-modification with nanopore sequencing.</title>
        <authorList>
            <person name="Crits-Christoph A."/>
            <person name="Kang S.C."/>
            <person name="Lee H."/>
            <person name="Ostrov N."/>
        </authorList>
    </citation>
    <scope>NUCLEOTIDE SEQUENCE [LARGE SCALE GENOMIC DNA]</scope>
    <source>
        <strain evidence="3 5">ATCC 23090</strain>
    </source>
</reference>
<evidence type="ECO:0000313" key="3">
    <source>
        <dbReference type="EMBL" id="WQG89642.1"/>
    </source>
</evidence>
<proteinExistence type="predicted"/>
<accession>A0A1K1LZF3</accession>
<name>A0A1K1LZF3_9BACT</name>
<feature type="compositionally biased region" description="Basic residues" evidence="1">
    <location>
        <begin position="180"/>
        <end position="189"/>
    </location>
</feature>
<dbReference type="EMBL" id="FPIZ01000001">
    <property type="protein sequence ID" value="SFW16239.1"/>
    <property type="molecule type" value="Genomic_DNA"/>
</dbReference>
<evidence type="ECO:0000313" key="5">
    <source>
        <dbReference type="Proteomes" id="UP001326715"/>
    </source>
</evidence>
<dbReference type="OrthoDB" id="1270585at2"/>
<dbReference type="AlphaFoldDB" id="A0A1K1LZF3"/>
<reference evidence="2 4" key="1">
    <citation type="submission" date="2016-11" db="EMBL/GenBank/DDBJ databases">
        <authorList>
            <person name="Jaros S."/>
            <person name="Januszkiewicz K."/>
            <person name="Wedrychowicz H."/>
        </authorList>
    </citation>
    <scope>NUCLEOTIDE SEQUENCE [LARGE SCALE GENOMIC DNA]</scope>
    <source>
        <strain evidence="2 4">DSM 784</strain>
    </source>
</reference>